<keyword evidence="4 5" id="KW-0539">Nucleus</keyword>
<organism evidence="13 14">
    <name type="scientific">Nannochloropsis gaditana</name>
    <dbReference type="NCBI Taxonomy" id="72520"/>
    <lineage>
        <taxon>Eukaryota</taxon>
        <taxon>Sar</taxon>
        <taxon>Stramenopiles</taxon>
        <taxon>Ochrophyta</taxon>
        <taxon>Eustigmatophyceae</taxon>
        <taxon>Eustigmatales</taxon>
        <taxon>Monodopsidaceae</taxon>
        <taxon>Nannochloropsis</taxon>
    </lineage>
</organism>
<dbReference type="InterPro" id="IPR035082">
    <property type="entry name" value="Nrap_D1"/>
</dbReference>
<dbReference type="GO" id="GO:0006409">
    <property type="term" value="P:tRNA export from nucleus"/>
    <property type="evidence" value="ECO:0007669"/>
    <property type="project" value="TreeGrafter"/>
</dbReference>
<dbReference type="PANTHER" id="PTHR17972">
    <property type="entry name" value="NUCLEOLAR RNA-ASSOCIATED PROTEIN"/>
    <property type="match status" value="1"/>
</dbReference>
<evidence type="ECO:0000313" key="13">
    <source>
        <dbReference type="EMBL" id="EWM27863.1"/>
    </source>
</evidence>
<protein>
    <submittedName>
        <fullName evidence="13">Nrap protein</fullName>
    </submittedName>
</protein>
<dbReference type="InterPro" id="IPR035371">
    <property type="entry name" value="Nrap_D6"/>
</dbReference>
<evidence type="ECO:0000256" key="5">
    <source>
        <dbReference type="RuleBase" id="RU364032"/>
    </source>
</evidence>
<feature type="domain" description="Nrap protein" evidence="11">
    <location>
        <begin position="721"/>
        <end position="885"/>
    </location>
</feature>
<evidence type="ECO:0000259" key="12">
    <source>
        <dbReference type="Pfam" id="PF17407"/>
    </source>
</evidence>
<evidence type="ECO:0000256" key="1">
    <source>
        <dbReference type="ARBA" id="ARBA00004604"/>
    </source>
</evidence>
<dbReference type="Pfam" id="PF17405">
    <property type="entry name" value="Nrap_D4"/>
    <property type="match status" value="1"/>
</dbReference>
<evidence type="ECO:0000313" key="14">
    <source>
        <dbReference type="Proteomes" id="UP000019335"/>
    </source>
</evidence>
<dbReference type="InterPro" id="IPR035367">
    <property type="entry name" value="Nrap_D2"/>
</dbReference>
<dbReference type="Pfam" id="PF17407">
    <property type="entry name" value="Nrap_D6"/>
    <property type="match status" value="1"/>
</dbReference>
<evidence type="ECO:0000256" key="2">
    <source>
        <dbReference type="ARBA" id="ARBA00006674"/>
    </source>
</evidence>
<dbReference type="Proteomes" id="UP000019335">
    <property type="component" value="Chromosome 5"/>
</dbReference>
<dbReference type="InterPro" id="IPR035368">
    <property type="entry name" value="Nrap_D3"/>
</dbReference>
<keyword evidence="3 5" id="KW-0694">RNA-binding</keyword>
<dbReference type="GO" id="GO:0006364">
    <property type="term" value="P:rRNA processing"/>
    <property type="evidence" value="ECO:0007669"/>
    <property type="project" value="TreeGrafter"/>
</dbReference>
<feature type="region of interest" description="Disordered" evidence="6">
    <location>
        <begin position="99"/>
        <end position="129"/>
    </location>
</feature>
<comment type="subcellular location">
    <subcellularLocation>
        <location evidence="1 5">Nucleus</location>
        <location evidence="1 5">Nucleolus</location>
    </subcellularLocation>
</comment>
<dbReference type="Gene3D" id="1.10.1410.10">
    <property type="match status" value="1"/>
</dbReference>
<dbReference type="GO" id="GO:0032545">
    <property type="term" value="C:CURI complex"/>
    <property type="evidence" value="ECO:0007669"/>
    <property type="project" value="TreeGrafter"/>
</dbReference>
<dbReference type="PANTHER" id="PTHR17972:SF0">
    <property type="entry name" value="NUCLEOLAR PROTEIN 6"/>
    <property type="match status" value="1"/>
</dbReference>
<evidence type="ECO:0000256" key="3">
    <source>
        <dbReference type="ARBA" id="ARBA00022884"/>
    </source>
</evidence>
<reference evidence="13 14" key="1">
    <citation type="journal article" date="2014" name="Mol. Plant">
        <title>Chromosome Scale Genome Assembly and Transcriptome Profiling of Nannochloropsis gaditana in Nitrogen Depletion.</title>
        <authorList>
            <person name="Corteggiani Carpinelli E."/>
            <person name="Telatin A."/>
            <person name="Vitulo N."/>
            <person name="Forcato C."/>
            <person name="D'Angelo M."/>
            <person name="Schiavon R."/>
            <person name="Vezzi A."/>
            <person name="Giacometti G.M."/>
            <person name="Morosinotto T."/>
            <person name="Valle G."/>
        </authorList>
    </citation>
    <scope>NUCLEOTIDE SEQUENCE [LARGE SCALE GENOMIC DNA]</scope>
    <source>
        <strain evidence="13 14">B-31</strain>
    </source>
</reference>
<gene>
    <name evidence="13" type="ORF">Naga_100282g4</name>
</gene>
<comment type="caution">
    <text evidence="13">The sequence shown here is derived from an EMBL/GenBank/DDBJ whole genome shotgun (WGS) entry which is preliminary data.</text>
</comment>
<dbReference type="GO" id="GO:0003723">
    <property type="term" value="F:RNA binding"/>
    <property type="evidence" value="ECO:0007669"/>
    <property type="project" value="UniProtKB-KW"/>
</dbReference>
<proteinExistence type="inferred from homology"/>
<dbReference type="Gene3D" id="3.30.70.3030">
    <property type="match status" value="1"/>
</dbReference>
<dbReference type="Pfam" id="PF17404">
    <property type="entry name" value="Nrap_D3"/>
    <property type="match status" value="1"/>
</dbReference>
<evidence type="ECO:0000256" key="6">
    <source>
        <dbReference type="SAM" id="MobiDB-lite"/>
    </source>
</evidence>
<dbReference type="GO" id="GO:0034456">
    <property type="term" value="C:UTP-C complex"/>
    <property type="evidence" value="ECO:0007669"/>
    <property type="project" value="TreeGrafter"/>
</dbReference>
<dbReference type="InterPro" id="IPR035369">
    <property type="entry name" value="Nrap_D4"/>
</dbReference>
<dbReference type="Pfam" id="PF17403">
    <property type="entry name" value="Nrap_D2"/>
    <property type="match status" value="1"/>
</dbReference>
<comment type="similarity">
    <text evidence="2 5">Belongs to the NRAP family.</text>
</comment>
<dbReference type="InterPro" id="IPR005554">
    <property type="entry name" value="NOL6/Upt22"/>
</dbReference>
<dbReference type="AlphaFoldDB" id="W7TWG8"/>
<evidence type="ECO:0000259" key="8">
    <source>
        <dbReference type="Pfam" id="PF17403"/>
    </source>
</evidence>
<evidence type="ECO:0000256" key="4">
    <source>
        <dbReference type="ARBA" id="ARBA00023242"/>
    </source>
</evidence>
<evidence type="ECO:0000259" key="9">
    <source>
        <dbReference type="Pfam" id="PF17404"/>
    </source>
</evidence>
<keyword evidence="14" id="KW-1185">Reference proteome</keyword>
<accession>W7TWG8</accession>
<dbReference type="EMBL" id="AZIL01000368">
    <property type="protein sequence ID" value="EWM27863.1"/>
    <property type="molecule type" value="Genomic_DNA"/>
</dbReference>
<feature type="domain" description="Nrap protein" evidence="7">
    <location>
        <begin position="12"/>
        <end position="89"/>
    </location>
</feature>
<dbReference type="Pfam" id="PF17406">
    <property type="entry name" value="Nrap_D5"/>
    <property type="match status" value="1"/>
</dbReference>
<name>W7TWG8_9STRA</name>
<evidence type="ECO:0000259" key="10">
    <source>
        <dbReference type="Pfam" id="PF17405"/>
    </source>
</evidence>
<dbReference type="InterPro" id="IPR035370">
    <property type="entry name" value="Nrap_D5"/>
</dbReference>
<dbReference type="OrthoDB" id="10251401at2759"/>
<feature type="domain" description="Nrap protein" evidence="9">
    <location>
        <begin position="324"/>
        <end position="492"/>
    </location>
</feature>
<evidence type="ECO:0000259" key="7">
    <source>
        <dbReference type="Pfam" id="PF03813"/>
    </source>
</evidence>
<dbReference type="Pfam" id="PF03813">
    <property type="entry name" value="Nrap"/>
    <property type="match status" value="1"/>
</dbReference>
<feature type="domain" description="Nrap protein" evidence="12">
    <location>
        <begin position="918"/>
        <end position="1075"/>
    </location>
</feature>
<feature type="domain" description="Nrap protein" evidence="10">
    <location>
        <begin position="537"/>
        <end position="691"/>
    </location>
</feature>
<dbReference type="GO" id="GO:0032040">
    <property type="term" value="C:small-subunit processome"/>
    <property type="evidence" value="ECO:0007669"/>
    <property type="project" value="TreeGrafter"/>
</dbReference>
<feature type="domain" description="Nrap protein" evidence="8">
    <location>
        <begin position="180"/>
        <end position="319"/>
    </location>
</feature>
<evidence type="ECO:0000259" key="11">
    <source>
        <dbReference type="Pfam" id="PF17406"/>
    </source>
</evidence>
<sequence length="1078" mass="118431">MLGALSKPAPSVDVAVEVPAPTFGPRWPWLNYRYHNRRNAYLAHIKQELEGVEAIRSIEVEAFKGDHRRPLLVLTPTAHTGGVKVRLWPSIALVDDVKGGVNSKKKGAGKKGESEDATKGGGIMERPKLNPHRCNVRRQSWKDGPEPSTPHYSQGILQEGSFKQHLAVLHSWLGRECTGVKQAVVLLKVWLAQRGSLSALDSFDGFSLLCLAAFLLQERRLNPRMEVLPALMVMLQFLAETDLTETGTKPLLLKGASSPLDPSLFVGAFVACLLIEETGGNAFTYLSRSACAELQEEANRALKLLRTDVRSASTVLFLTPFPFLRTFDYYLRLPLRSKSEQATDAVSVATAQEEERVCCDLPVASYLSRKAAQILSLALGNRARRVRALPAACCVEQNLGRKGERGWVWVGISIDPMQALRLVDRGPPAEEETKAREFRAFWGQKAELRRFKDGAIVEAVVWGGEGAVTAYTGGDRHKIVEEIMRYTLGYHLRHRFPPSVATSLRILGNELVMLLELSKERSANGASASSSLPSPSLTPEAMTKAALTALDSLTTKLKEGVSSCLPLAIEAVAPLSPALRHTSLFPPFPHPLVHGASRLLKRLEGQQVSRTVAPLPIQVQLQKSNKWPDDLEALRRAQTAFLLQIARSLERDPEVKASLAGPNALDMMLDGYVFRASLSVFQESSLLGLEGERVEKEEVGRWTERAPTHHRLIQACHAANPLYGRVVRLCSIWLSNHLLPPIPSDSALLSSGTASSSPCLPLEALELLVAALFSPPGRPPGSLLAGLLAFLSLLSTHDWHSTPLLVDPHHTLLPSDHEAAEKAFEKHQGKAGVREGGGSMMYLLAPYDKERGWRPSWTSSSCPEPVILARMKALAAISLQSLLTWMEEGGKEGGWRAAVVPSSPFQAASSPLLQPPQFDVLIRFKPAWVGPLFSGPYREGWRAWEEVQKGCKALRCGHLYKNLAGAQAQKRVVGMDPVSEYQKKLVKRYGGLALFFMAGAEGGHREGLAVRFRPRLFLSSSFSVLQSRGKIPIKVKPDEEKRENIDGEGVPFMLPNVGEVLSDFKRLGEEIVEEVLVL</sequence>